<dbReference type="OrthoDB" id="5895487at2759"/>
<sequence>MPLFTMISLFLFNILPYFIIIFCSIKMVKYVNAHTEIDTTLKKMVKSLTKTLIILAIIPSINQAISLVMIFFSTINSDFINIIRLFIYSLYHFTPVLNPIVCILTNKPYRITIVNYF</sequence>
<accession>A0A8S9ZQD7</accession>
<keyword evidence="4 5" id="KW-0472">Membrane</keyword>
<keyword evidence="2 5" id="KW-0812">Transmembrane</keyword>
<dbReference type="InterPro" id="IPR019421">
    <property type="entry name" value="7TM_GPCR_serpentine_rcpt_Srd"/>
</dbReference>
<dbReference type="EMBL" id="JABEBT010000040">
    <property type="protein sequence ID" value="KAF7635620.1"/>
    <property type="molecule type" value="Genomic_DNA"/>
</dbReference>
<dbReference type="Proteomes" id="UP000605970">
    <property type="component" value="Unassembled WGS sequence"/>
</dbReference>
<name>A0A8S9ZQD7_9BILA</name>
<dbReference type="Gene3D" id="1.20.1070.10">
    <property type="entry name" value="Rhodopsin 7-helix transmembrane proteins"/>
    <property type="match status" value="1"/>
</dbReference>
<feature type="transmembrane region" description="Helical" evidence="5">
    <location>
        <begin position="52"/>
        <end position="73"/>
    </location>
</feature>
<evidence type="ECO:0000256" key="1">
    <source>
        <dbReference type="ARBA" id="ARBA00004370"/>
    </source>
</evidence>
<dbReference type="PROSITE" id="PS50262">
    <property type="entry name" value="G_PROTEIN_RECEP_F1_2"/>
    <property type="match status" value="1"/>
</dbReference>
<evidence type="ECO:0000313" key="7">
    <source>
        <dbReference type="EMBL" id="KAF7635620.1"/>
    </source>
</evidence>
<comment type="subcellular location">
    <subcellularLocation>
        <location evidence="1">Membrane</location>
    </subcellularLocation>
</comment>
<evidence type="ECO:0000256" key="4">
    <source>
        <dbReference type="ARBA" id="ARBA00023136"/>
    </source>
</evidence>
<keyword evidence="8" id="KW-1185">Reference proteome</keyword>
<feature type="transmembrane region" description="Helical" evidence="5">
    <location>
        <begin position="85"/>
        <end position="104"/>
    </location>
</feature>
<reference evidence="7" key="1">
    <citation type="journal article" date="2020" name="Ecol. Evol.">
        <title>Genome structure and content of the rice root-knot nematode (Meloidogyne graminicola).</title>
        <authorList>
            <person name="Phan N.T."/>
            <person name="Danchin E.G.J."/>
            <person name="Klopp C."/>
            <person name="Perfus-Barbeoch L."/>
            <person name="Kozlowski D.K."/>
            <person name="Koutsovoulos G.D."/>
            <person name="Lopez-Roques C."/>
            <person name="Bouchez O."/>
            <person name="Zahm M."/>
            <person name="Besnard G."/>
            <person name="Bellafiore S."/>
        </authorList>
    </citation>
    <scope>NUCLEOTIDE SEQUENCE</scope>
    <source>
        <strain evidence="7">VN-18</strain>
    </source>
</reference>
<dbReference type="SUPFAM" id="SSF81321">
    <property type="entry name" value="Family A G protein-coupled receptor-like"/>
    <property type="match status" value="1"/>
</dbReference>
<evidence type="ECO:0000313" key="8">
    <source>
        <dbReference type="Proteomes" id="UP000605970"/>
    </source>
</evidence>
<gene>
    <name evidence="7" type="ORF">Mgra_00005008</name>
</gene>
<feature type="domain" description="G-protein coupled receptors family 1 profile" evidence="6">
    <location>
        <begin position="1"/>
        <end position="102"/>
    </location>
</feature>
<protein>
    <recommendedName>
        <fullName evidence="6">G-protein coupled receptors family 1 profile domain-containing protein</fullName>
    </recommendedName>
</protein>
<dbReference type="InterPro" id="IPR017452">
    <property type="entry name" value="GPCR_Rhodpsn_7TM"/>
</dbReference>
<proteinExistence type="predicted"/>
<dbReference type="Pfam" id="PF10317">
    <property type="entry name" value="7TM_GPCR_Srd"/>
    <property type="match status" value="1"/>
</dbReference>
<organism evidence="7 8">
    <name type="scientific">Meloidogyne graminicola</name>
    <dbReference type="NCBI Taxonomy" id="189291"/>
    <lineage>
        <taxon>Eukaryota</taxon>
        <taxon>Metazoa</taxon>
        <taxon>Ecdysozoa</taxon>
        <taxon>Nematoda</taxon>
        <taxon>Chromadorea</taxon>
        <taxon>Rhabditida</taxon>
        <taxon>Tylenchina</taxon>
        <taxon>Tylenchomorpha</taxon>
        <taxon>Tylenchoidea</taxon>
        <taxon>Meloidogynidae</taxon>
        <taxon>Meloidogyninae</taxon>
        <taxon>Meloidogyne</taxon>
    </lineage>
</organism>
<keyword evidence="3 5" id="KW-1133">Transmembrane helix</keyword>
<comment type="caution">
    <text evidence="7">The sequence shown here is derived from an EMBL/GenBank/DDBJ whole genome shotgun (WGS) entry which is preliminary data.</text>
</comment>
<evidence type="ECO:0000259" key="6">
    <source>
        <dbReference type="PROSITE" id="PS50262"/>
    </source>
</evidence>
<dbReference type="AlphaFoldDB" id="A0A8S9ZQD7"/>
<evidence type="ECO:0000256" key="3">
    <source>
        <dbReference type="ARBA" id="ARBA00022989"/>
    </source>
</evidence>
<feature type="transmembrane region" description="Helical" evidence="5">
    <location>
        <begin position="6"/>
        <end position="25"/>
    </location>
</feature>
<dbReference type="GO" id="GO:0016020">
    <property type="term" value="C:membrane"/>
    <property type="evidence" value="ECO:0007669"/>
    <property type="project" value="UniProtKB-SubCell"/>
</dbReference>
<evidence type="ECO:0000256" key="2">
    <source>
        <dbReference type="ARBA" id="ARBA00022692"/>
    </source>
</evidence>
<evidence type="ECO:0000256" key="5">
    <source>
        <dbReference type="SAM" id="Phobius"/>
    </source>
</evidence>